<dbReference type="Proteomes" id="UP001451303">
    <property type="component" value="Unassembled WGS sequence"/>
</dbReference>
<evidence type="ECO:0000313" key="3">
    <source>
        <dbReference type="Proteomes" id="UP001451303"/>
    </source>
</evidence>
<dbReference type="PANTHER" id="PTHR39603:SF1">
    <property type="entry name" value="CYANOVIRIN-N DOMAIN-CONTAINING PROTEIN"/>
    <property type="match status" value="1"/>
</dbReference>
<keyword evidence="1" id="KW-0732">Signal</keyword>
<name>A0ABR3DFR6_NEUIN</name>
<keyword evidence="3" id="KW-1185">Reference proteome</keyword>
<proteinExistence type="predicted"/>
<accession>A0ABR3DFR6</accession>
<feature type="signal peptide" evidence="1">
    <location>
        <begin position="1"/>
        <end position="28"/>
    </location>
</feature>
<comment type="caution">
    <text evidence="2">The sequence shown here is derived from an EMBL/GenBank/DDBJ whole genome shotgun (WGS) entry which is preliminary data.</text>
</comment>
<dbReference type="PANTHER" id="PTHR39603">
    <property type="entry name" value="CYANOVIRIN-N DOMAIN-CONTAINING PROTEIN"/>
    <property type="match status" value="1"/>
</dbReference>
<reference evidence="2 3" key="1">
    <citation type="submission" date="2023-09" db="EMBL/GenBank/DDBJ databases">
        <title>Multi-omics analysis of a traditional fermented food reveals byproduct-associated fungal strains for waste-to-food upcycling.</title>
        <authorList>
            <consortium name="Lawrence Berkeley National Laboratory"/>
            <person name="Rekdal V.M."/>
            <person name="Villalobos-Escobedo J.M."/>
            <person name="Rodriguez-Valeron N."/>
            <person name="Garcia M.O."/>
            <person name="Vasquez D.P."/>
            <person name="Damayanti I."/>
            <person name="Sorensen P.M."/>
            <person name="Baidoo E.E."/>
            <person name="De Carvalho A.C."/>
            <person name="Riley R."/>
            <person name="Lipzen A."/>
            <person name="He G."/>
            <person name="Yan M."/>
            <person name="Haridas S."/>
            <person name="Daum C."/>
            <person name="Yoshinaga Y."/>
            <person name="Ng V."/>
            <person name="Grigoriev I.V."/>
            <person name="Munk R."/>
            <person name="Nuraida L."/>
            <person name="Wijaya C.H."/>
            <person name="Morales P.-C."/>
            <person name="Keasling J.D."/>
        </authorList>
    </citation>
    <scope>NUCLEOTIDE SEQUENCE [LARGE SCALE GENOMIC DNA]</scope>
    <source>
        <strain evidence="2 3">FGSC 2613</strain>
    </source>
</reference>
<evidence type="ECO:0000313" key="2">
    <source>
        <dbReference type="EMBL" id="KAL0471222.1"/>
    </source>
</evidence>
<evidence type="ECO:0000256" key="1">
    <source>
        <dbReference type="SAM" id="SignalP"/>
    </source>
</evidence>
<feature type="chain" id="PRO_5045909722" evidence="1">
    <location>
        <begin position="29"/>
        <end position="219"/>
    </location>
</feature>
<dbReference type="EMBL" id="JAVLET010000004">
    <property type="protein sequence ID" value="KAL0471222.1"/>
    <property type="molecule type" value="Genomic_DNA"/>
</dbReference>
<sequence>MVNFSHLSTLPLVAMMGVLLTSQHKVTAAPAVAEAAEVTTFTVTTRFSFAKWVDSITADPSTALSPEDAVQAYLDTSTSTVNATALPGTTTAGVTEKRRRAAAEAVCEYWTGGRDRAKVADAAVCIQYLAAAGEAACPGRLVTAGPWPQRIWCNWNGALFWAAASDDVGSYPTCKGIAQMYGAIVDACAMADGTVSGYMLNDLTGTKSGGYLGFVHHSI</sequence>
<protein>
    <submittedName>
        <fullName evidence="2">Uncharacterized protein</fullName>
    </submittedName>
</protein>
<gene>
    <name evidence="2" type="ORF">QR685DRAFT_498572</name>
</gene>
<organism evidence="2 3">
    <name type="scientific">Neurospora intermedia</name>
    <dbReference type="NCBI Taxonomy" id="5142"/>
    <lineage>
        <taxon>Eukaryota</taxon>
        <taxon>Fungi</taxon>
        <taxon>Dikarya</taxon>
        <taxon>Ascomycota</taxon>
        <taxon>Pezizomycotina</taxon>
        <taxon>Sordariomycetes</taxon>
        <taxon>Sordariomycetidae</taxon>
        <taxon>Sordariales</taxon>
        <taxon>Sordariaceae</taxon>
        <taxon>Neurospora</taxon>
    </lineage>
</organism>